<evidence type="ECO:0000313" key="3">
    <source>
        <dbReference type="Proteomes" id="UP000053398"/>
    </source>
</evidence>
<name>A0A117QDE3_STRCK</name>
<feature type="region of interest" description="Disordered" evidence="1">
    <location>
        <begin position="1"/>
        <end position="41"/>
    </location>
</feature>
<comment type="caution">
    <text evidence="2">The sequence shown here is derived from an EMBL/GenBank/DDBJ whole genome shotgun (WGS) entry which is preliminary data.</text>
</comment>
<dbReference type="EMBL" id="LMWP01000029">
    <property type="protein sequence ID" value="KUN22211.1"/>
    <property type="molecule type" value="Genomic_DNA"/>
</dbReference>
<sequence length="145" mass="16198">MVSASRWASRANSMQRRMTEPPARGVTTRGTPSSGIPKARVRPCRRAQAINSVMCSTERTARSTCDQTTASYAWGRRSQGESAGLSNGEVVRAETPRSEASATRWKPRWSAQRWTAERWRPGDVVTLVTQLRRRAASARGRPVRR</sequence>
<proteinExistence type="predicted"/>
<reference evidence="2 3" key="1">
    <citation type="submission" date="2015-10" db="EMBL/GenBank/DDBJ databases">
        <title>Draft genome sequence of Streptomyces corchorusii DSM 40340, type strain for the species Streptomyces corchorusii.</title>
        <authorList>
            <person name="Ruckert C."/>
            <person name="Winkler A."/>
            <person name="Kalinowski J."/>
            <person name="Kampfer P."/>
            <person name="Glaeser S."/>
        </authorList>
    </citation>
    <scope>NUCLEOTIDE SEQUENCE [LARGE SCALE GENOMIC DNA]</scope>
    <source>
        <strain evidence="2 3">DSM 40340</strain>
    </source>
</reference>
<accession>A0A117QDE3</accession>
<keyword evidence="3" id="KW-1185">Reference proteome</keyword>
<evidence type="ECO:0000256" key="1">
    <source>
        <dbReference type="SAM" id="MobiDB-lite"/>
    </source>
</evidence>
<dbReference type="AlphaFoldDB" id="A0A117QDE3"/>
<protein>
    <submittedName>
        <fullName evidence="2">Uncharacterized protein</fullName>
    </submittedName>
</protein>
<gene>
    <name evidence="2" type="ORF">AQJ11_26965</name>
</gene>
<dbReference type="Proteomes" id="UP000053398">
    <property type="component" value="Unassembled WGS sequence"/>
</dbReference>
<evidence type="ECO:0000313" key="2">
    <source>
        <dbReference type="EMBL" id="KUN22211.1"/>
    </source>
</evidence>
<organism evidence="2 3">
    <name type="scientific">Streptomyces corchorusii</name>
    <name type="common">Streptomyces chibaensis</name>
    <dbReference type="NCBI Taxonomy" id="1903"/>
    <lineage>
        <taxon>Bacteria</taxon>
        <taxon>Bacillati</taxon>
        <taxon>Actinomycetota</taxon>
        <taxon>Actinomycetes</taxon>
        <taxon>Kitasatosporales</taxon>
        <taxon>Streptomycetaceae</taxon>
        <taxon>Streptomyces</taxon>
    </lineage>
</organism>
<feature type="region of interest" description="Disordered" evidence="1">
    <location>
        <begin position="78"/>
        <end position="104"/>
    </location>
</feature>